<dbReference type="CDD" id="cd04762">
    <property type="entry name" value="HTH_MerR-trunc"/>
    <property type="match status" value="1"/>
</dbReference>
<dbReference type="KEGG" id="fmr:Fuma_01779"/>
<sequence>MSGLVVFESECLSGVYRRVFWLTLGRCGQLRETLSTDPMRQVFSFVMSNHISPPRSLSLSAAAQTFGVSRPTVRRWMKNGLLKATRLGNGFWRVPPDEVRRVRRLLGDELPDGNGGASAARSDQPDTFTHNYAQSDAPVSGIAKNGVNESDNDQNCNQKGESNTGRAVTGSGLPDFGSGVGGDGPSESPGCVSRHDSVAVPGSAAGASSDRTLRNADLPWNR</sequence>
<keyword evidence="4" id="KW-1185">Reference proteome</keyword>
<protein>
    <submittedName>
        <fullName evidence="3">DNA binding domain, excisionase family</fullName>
    </submittedName>
</protein>
<accession>A0A1P8WDR3</accession>
<dbReference type="SUPFAM" id="SSF46955">
    <property type="entry name" value="Putative DNA-binding domain"/>
    <property type="match status" value="1"/>
</dbReference>
<gene>
    <name evidence="3" type="ORF">Fuma_01779</name>
</gene>
<evidence type="ECO:0000256" key="1">
    <source>
        <dbReference type="SAM" id="MobiDB-lite"/>
    </source>
</evidence>
<evidence type="ECO:0000259" key="2">
    <source>
        <dbReference type="Pfam" id="PF12728"/>
    </source>
</evidence>
<proteinExistence type="predicted"/>
<dbReference type="Proteomes" id="UP000187735">
    <property type="component" value="Chromosome"/>
</dbReference>
<feature type="domain" description="Helix-turn-helix" evidence="2">
    <location>
        <begin position="57"/>
        <end position="101"/>
    </location>
</feature>
<feature type="compositionally biased region" description="Polar residues" evidence="1">
    <location>
        <begin position="147"/>
        <end position="166"/>
    </location>
</feature>
<name>A0A1P8WDR3_9PLAN</name>
<reference evidence="3 4" key="1">
    <citation type="journal article" date="2016" name="Front. Microbiol.">
        <title>Fuerstia marisgermanicae gen. nov., sp. nov., an Unusual Member of the Phylum Planctomycetes from the German Wadden Sea.</title>
        <authorList>
            <person name="Kohn T."/>
            <person name="Heuer A."/>
            <person name="Jogler M."/>
            <person name="Vollmers J."/>
            <person name="Boedeker C."/>
            <person name="Bunk B."/>
            <person name="Rast P."/>
            <person name="Borchert D."/>
            <person name="Glockner I."/>
            <person name="Freese H.M."/>
            <person name="Klenk H.P."/>
            <person name="Overmann J."/>
            <person name="Kaster A.K."/>
            <person name="Rohde M."/>
            <person name="Wiegand S."/>
            <person name="Jogler C."/>
        </authorList>
    </citation>
    <scope>NUCLEOTIDE SEQUENCE [LARGE SCALE GENOMIC DNA]</scope>
    <source>
        <strain evidence="3 4">NH11</strain>
    </source>
</reference>
<dbReference type="Pfam" id="PF12728">
    <property type="entry name" value="HTH_17"/>
    <property type="match status" value="1"/>
</dbReference>
<dbReference type="InterPro" id="IPR041657">
    <property type="entry name" value="HTH_17"/>
</dbReference>
<evidence type="ECO:0000313" key="4">
    <source>
        <dbReference type="Proteomes" id="UP000187735"/>
    </source>
</evidence>
<dbReference type="AlphaFoldDB" id="A0A1P8WDR3"/>
<dbReference type="EMBL" id="CP017641">
    <property type="protein sequence ID" value="APZ92171.1"/>
    <property type="molecule type" value="Genomic_DNA"/>
</dbReference>
<feature type="compositionally biased region" description="Polar residues" evidence="1">
    <location>
        <begin position="125"/>
        <end position="134"/>
    </location>
</feature>
<dbReference type="Gene3D" id="1.10.1660.10">
    <property type="match status" value="1"/>
</dbReference>
<dbReference type="STRING" id="1891926.Fuma_01779"/>
<feature type="region of interest" description="Disordered" evidence="1">
    <location>
        <begin position="108"/>
        <end position="222"/>
    </location>
</feature>
<feature type="compositionally biased region" description="Low complexity" evidence="1">
    <location>
        <begin position="198"/>
        <end position="209"/>
    </location>
</feature>
<evidence type="ECO:0000313" key="3">
    <source>
        <dbReference type="EMBL" id="APZ92171.1"/>
    </source>
</evidence>
<dbReference type="InterPro" id="IPR009061">
    <property type="entry name" value="DNA-bd_dom_put_sf"/>
</dbReference>
<organism evidence="3 4">
    <name type="scientific">Fuerstiella marisgermanici</name>
    <dbReference type="NCBI Taxonomy" id="1891926"/>
    <lineage>
        <taxon>Bacteria</taxon>
        <taxon>Pseudomonadati</taxon>
        <taxon>Planctomycetota</taxon>
        <taxon>Planctomycetia</taxon>
        <taxon>Planctomycetales</taxon>
        <taxon>Planctomycetaceae</taxon>
        <taxon>Fuerstiella</taxon>
    </lineage>
</organism>